<protein>
    <submittedName>
        <fullName evidence="3">Lipocalin-like domain-containing protein</fullName>
    </submittedName>
</protein>
<evidence type="ECO:0000313" key="3">
    <source>
        <dbReference type="EMBL" id="GAA0762801.1"/>
    </source>
</evidence>
<gene>
    <name evidence="3" type="ORF">GCM10009107_47640</name>
</gene>
<evidence type="ECO:0000259" key="2">
    <source>
        <dbReference type="Pfam" id="PF07143"/>
    </source>
</evidence>
<sequence>MQATRLWNRRQGLLALLAPAWAGAVAAASPDAAVDEVRPDRVLRFPSDHGSHPGARTEWWYLTGHLEAAGTLPAQGKAAAPRWGFQITFFRSRTGLAEQLPGRLAPRQVLFAHAALTDLGQPGQPARHLHDQRMVRWNGEDTGSRARADRGEARLRTADWQLQRDPASERWQAQLPAKGFGLDLQLAPTQPVMLQGEAGHSRKGPLPGEASHYYSLPQLVVQGELRVGTGLHPVQGRAWMDHEWSNAYLAPEAVGWDWVGFNLDDGSALMLFRMRARDEQAAPVWAGGSWRDPQGGLRTFQPGELRFEPGRRWRSPDSGASYPVQWTLHTPVGRFQVEALLDAQELDSRASTGTVYWEGLSVLRDEQGRRLGLGYLEMTGRAGRLAL</sequence>
<evidence type="ECO:0000256" key="1">
    <source>
        <dbReference type="SAM" id="SignalP"/>
    </source>
</evidence>
<dbReference type="Pfam" id="PF17186">
    <property type="entry name" value="Lipocalin_9"/>
    <property type="match status" value="1"/>
</dbReference>
<dbReference type="InterPro" id="IPR023374">
    <property type="entry name" value="AttH-like_dom_sf"/>
</dbReference>
<feature type="chain" id="PRO_5045431147" evidence="1">
    <location>
        <begin position="28"/>
        <end position="387"/>
    </location>
</feature>
<dbReference type="Proteomes" id="UP001500279">
    <property type="component" value="Unassembled WGS sequence"/>
</dbReference>
<dbReference type="Gene3D" id="2.40.370.10">
    <property type="entry name" value="AttH-like domain"/>
    <property type="match status" value="2"/>
</dbReference>
<dbReference type="PANTHER" id="PTHR38591:SF1">
    <property type="entry name" value="BLL1000 PROTEIN"/>
    <property type="match status" value="1"/>
</dbReference>
<evidence type="ECO:0000313" key="4">
    <source>
        <dbReference type="Proteomes" id="UP001500279"/>
    </source>
</evidence>
<reference evidence="4" key="1">
    <citation type="journal article" date="2019" name="Int. J. Syst. Evol. Microbiol.">
        <title>The Global Catalogue of Microorganisms (GCM) 10K type strain sequencing project: providing services to taxonomists for standard genome sequencing and annotation.</title>
        <authorList>
            <consortium name="The Broad Institute Genomics Platform"/>
            <consortium name="The Broad Institute Genome Sequencing Center for Infectious Disease"/>
            <person name="Wu L."/>
            <person name="Ma J."/>
        </authorList>
    </citation>
    <scope>NUCLEOTIDE SEQUENCE [LARGE SCALE GENOMIC DNA]</scope>
    <source>
        <strain evidence="4">JCM 15503</strain>
    </source>
</reference>
<dbReference type="RefSeq" id="WP_231012796.1">
    <property type="nucleotide sequence ID" value="NZ_BAAAEW010000033.1"/>
</dbReference>
<comment type="caution">
    <text evidence="3">The sequence shown here is derived from an EMBL/GenBank/DDBJ whole genome shotgun (WGS) entry which is preliminary data.</text>
</comment>
<dbReference type="SUPFAM" id="SSF159245">
    <property type="entry name" value="AttH-like"/>
    <property type="match status" value="1"/>
</dbReference>
<dbReference type="EMBL" id="BAAAEW010000033">
    <property type="protein sequence ID" value="GAA0762801.1"/>
    <property type="molecule type" value="Genomic_DNA"/>
</dbReference>
<organism evidence="3 4">
    <name type="scientific">Ideonella azotifigens</name>
    <dbReference type="NCBI Taxonomy" id="513160"/>
    <lineage>
        <taxon>Bacteria</taxon>
        <taxon>Pseudomonadati</taxon>
        <taxon>Pseudomonadota</taxon>
        <taxon>Betaproteobacteria</taxon>
        <taxon>Burkholderiales</taxon>
        <taxon>Sphaerotilaceae</taxon>
        <taxon>Ideonella</taxon>
    </lineage>
</organism>
<name>A0ABP3VQJ7_9BURK</name>
<feature type="domain" description="AttH" evidence="2">
    <location>
        <begin position="57"/>
        <end position="246"/>
    </location>
</feature>
<proteinExistence type="predicted"/>
<feature type="signal peptide" evidence="1">
    <location>
        <begin position="1"/>
        <end position="27"/>
    </location>
</feature>
<dbReference type="PANTHER" id="PTHR38591">
    <property type="entry name" value="HYDROLASE"/>
    <property type="match status" value="1"/>
</dbReference>
<accession>A0ABP3VQJ7</accession>
<keyword evidence="4" id="KW-1185">Reference proteome</keyword>
<keyword evidence="1" id="KW-0732">Signal</keyword>
<dbReference type="Pfam" id="PF07143">
    <property type="entry name" value="CrtC"/>
    <property type="match status" value="1"/>
</dbReference>
<dbReference type="InterPro" id="IPR010791">
    <property type="entry name" value="AttH_dom"/>
</dbReference>